<keyword evidence="3" id="KW-1185">Reference proteome</keyword>
<comment type="caution">
    <text evidence="2">The sequence shown here is derived from an EMBL/GenBank/DDBJ whole genome shotgun (WGS) entry which is preliminary data.</text>
</comment>
<keyword evidence="1" id="KW-0732">Signal</keyword>
<feature type="signal peptide" evidence="1">
    <location>
        <begin position="1"/>
        <end position="21"/>
    </location>
</feature>
<organism evidence="2 3">
    <name type="scientific">Cylicocyclus nassatus</name>
    <name type="common">Nematode worm</name>
    <dbReference type="NCBI Taxonomy" id="53992"/>
    <lineage>
        <taxon>Eukaryota</taxon>
        <taxon>Metazoa</taxon>
        <taxon>Ecdysozoa</taxon>
        <taxon>Nematoda</taxon>
        <taxon>Chromadorea</taxon>
        <taxon>Rhabditida</taxon>
        <taxon>Rhabditina</taxon>
        <taxon>Rhabditomorpha</taxon>
        <taxon>Strongyloidea</taxon>
        <taxon>Strongylidae</taxon>
        <taxon>Cylicocyclus</taxon>
    </lineage>
</organism>
<proteinExistence type="predicted"/>
<sequence>MLLFTNQIYSFITILALQVDGMVIVRDNSRRCSLVPNQFNCMREFTKAEDGSTFRSPPVLARGHVNEFPQMYEQDYADTNYYADYPPAEYSESDNGAETMDAVDSNQRLKFDRSKQVPSTELFFVNVSTPVHSSDFISKLLASAKKASKLKLRNHLALSKFSFLVTLQQEVGCGAEPHVSDARANTWHARRFVSGSILAANSPL</sequence>
<gene>
    <name evidence="2" type="ORF">CYNAS_LOCUS16330</name>
</gene>
<evidence type="ECO:0000313" key="2">
    <source>
        <dbReference type="EMBL" id="CAJ0604347.1"/>
    </source>
</evidence>
<feature type="chain" id="PRO_5041381049" evidence="1">
    <location>
        <begin position="22"/>
        <end position="204"/>
    </location>
</feature>
<dbReference type="EMBL" id="CATQJL010000305">
    <property type="protein sequence ID" value="CAJ0604347.1"/>
    <property type="molecule type" value="Genomic_DNA"/>
</dbReference>
<reference evidence="2" key="1">
    <citation type="submission" date="2023-07" db="EMBL/GenBank/DDBJ databases">
        <authorList>
            <consortium name="CYATHOMIX"/>
        </authorList>
    </citation>
    <scope>NUCLEOTIDE SEQUENCE</scope>
    <source>
        <strain evidence="2">N/A</strain>
    </source>
</reference>
<dbReference type="Proteomes" id="UP001176961">
    <property type="component" value="Unassembled WGS sequence"/>
</dbReference>
<protein>
    <submittedName>
        <fullName evidence="2">Uncharacterized protein</fullName>
    </submittedName>
</protein>
<evidence type="ECO:0000256" key="1">
    <source>
        <dbReference type="SAM" id="SignalP"/>
    </source>
</evidence>
<dbReference type="AlphaFoldDB" id="A0AA36H5Z4"/>
<accession>A0AA36H5Z4</accession>
<name>A0AA36H5Z4_CYLNA</name>
<evidence type="ECO:0000313" key="3">
    <source>
        <dbReference type="Proteomes" id="UP001176961"/>
    </source>
</evidence>